<sequence length="119" mass="13086">MNDPKPSIKIYIYSNRSLSNGLNNILWGIEEEGLLYEINIFHMESAINLAYKAALDSRLDVGIGVGEDGEVVLHYAKLNEESPLFICNLQRGNVVLRTIGANAARLVKGIPFKLVGDIG</sequence>
<proteinExistence type="predicted"/>
<dbReference type="EMBL" id="BAAACF010000001">
    <property type="protein sequence ID" value="GAA0721158.1"/>
    <property type="molecule type" value="Genomic_DNA"/>
</dbReference>
<name>A0ABN1IU49_9CLOT</name>
<dbReference type="Pfam" id="PF02288">
    <property type="entry name" value="Dehydratase_MU"/>
    <property type="match status" value="1"/>
</dbReference>
<protein>
    <submittedName>
        <fullName evidence="1">Glycerol dehydratase reactivase beta/small subunit family protein</fullName>
    </submittedName>
</protein>
<accession>A0ABN1IU49</accession>
<comment type="caution">
    <text evidence="1">The sequence shown here is derived from an EMBL/GenBank/DDBJ whole genome shotgun (WGS) entry which is preliminary data.</text>
</comment>
<dbReference type="Proteomes" id="UP001500339">
    <property type="component" value="Unassembled WGS sequence"/>
</dbReference>
<keyword evidence="2" id="KW-1185">Reference proteome</keyword>
<evidence type="ECO:0000313" key="1">
    <source>
        <dbReference type="EMBL" id="GAA0721158.1"/>
    </source>
</evidence>
<dbReference type="InterPro" id="IPR009192">
    <property type="entry name" value="Diol/glycerol_deHydtase_re_ssu"/>
</dbReference>
<dbReference type="RefSeq" id="WP_343767602.1">
    <property type="nucleotide sequence ID" value="NZ_BAAACF010000001.1"/>
</dbReference>
<dbReference type="PIRSF" id="PIRSF011503">
    <property type="entry name" value="DdrB_PduH"/>
    <property type="match status" value="1"/>
</dbReference>
<dbReference type="InterPro" id="IPR003208">
    <property type="entry name" value="Dehydtase/Dehydtase_re"/>
</dbReference>
<evidence type="ECO:0000313" key="2">
    <source>
        <dbReference type="Proteomes" id="UP001500339"/>
    </source>
</evidence>
<dbReference type="InterPro" id="IPR010254">
    <property type="entry name" value="B12-dep_deHydtase_bsu"/>
</dbReference>
<organism evidence="1 2">
    <name type="scientific">Clostridium malenominatum</name>
    <dbReference type="NCBI Taxonomy" id="1539"/>
    <lineage>
        <taxon>Bacteria</taxon>
        <taxon>Bacillati</taxon>
        <taxon>Bacillota</taxon>
        <taxon>Clostridia</taxon>
        <taxon>Eubacteriales</taxon>
        <taxon>Clostridiaceae</taxon>
        <taxon>Clostridium</taxon>
    </lineage>
</organism>
<gene>
    <name evidence="1" type="ORF">GCM10008905_11260</name>
</gene>
<dbReference type="SUPFAM" id="SSF52968">
    <property type="entry name" value="B12-dependent dehydatase associated subunit"/>
    <property type="match status" value="1"/>
</dbReference>
<reference evidence="1 2" key="1">
    <citation type="journal article" date="2019" name="Int. J. Syst. Evol. Microbiol.">
        <title>The Global Catalogue of Microorganisms (GCM) 10K type strain sequencing project: providing services to taxonomists for standard genome sequencing and annotation.</title>
        <authorList>
            <consortium name="The Broad Institute Genomics Platform"/>
            <consortium name="The Broad Institute Genome Sequencing Center for Infectious Disease"/>
            <person name="Wu L."/>
            <person name="Ma J."/>
        </authorList>
    </citation>
    <scope>NUCLEOTIDE SEQUENCE [LARGE SCALE GENOMIC DNA]</scope>
    <source>
        <strain evidence="1 2">JCM 1405</strain>
    </source>
</reference>
<dbReference type="Gene3D" id="3.40.50.10150">
    <property type="entry name" value="B12-dependent dehydatase associated subunit"/>
    <property type="match status" value="1"/>
</dbReference>